<dbReference type="SMART" id="SM00387">
    <property type="entry name" value="HATPase_c"/>
    <property type="match status" value="1"/>
</dbReference>
<dbReference type="Gene3D" id="3.30.450.20">
    <property type="entry name" value="PAS domain"/>
    <property type="match status" value="2"/>
</dbReference>
<dbReference type="CDD" id="cd00082">
    <property type="entry name" value="HisKA"/>
    <property type="match status" value="1"/>
</dbReference>
<dbReference type="PANTHER" id="PTHR43047">
    <property type="entry name" value="TWO-COMPONENT HISTIDINE PROTEIN KINASE"/>
    <property type="match status" value="1"/>
</dbReference>
<dbReference type="SUPFAM" id="SSF47384">
    <property type="entry name" value="Homodimeric domain of signal transducing histidine kinase"/>
    <property type="match status" value="1"/>
</dbReference>
<dbReference type="EMBL" id="JABSXK010000001">
    <property type="protein sequence ID" value="NRV09185.1"/>
    <property type="molecule type" value="Genomic_DNA"/>
</dbReference>
<gene>
    <name evidence="10" type="ORF">DFH45_002148</name>
</gene>
<dbReference type="FunFam" id="3.30.565.10:FF:000037">
    <property type="entry name" value="Hybrid sensor histidine kinase/response regulator"/>
    <property type="match status" value="1"/>
</dbReference>
<dbReference type="RefSeq" id="WP_077309880.1">
    <property type="nucleotide sequence ID" value="NZ_CP016090.1"/>
</dbReference>
<dbReference type="Gene3D" id="1.10.287.130">
    <property type="match status" value="1"/>
</dbReference>
<dbReference type="GO" id="GO:0005886">
    <property type="term" value="C:plasma membrane"/>
    <property type="evidence" value="ECO:0007669"/>
    <property type="project" value="TreeGrafter"/>
</dbReference>
<dbReference type="SMART" id="SM00388">
    <property type="entry name" value="HisKA"/>
    <property type="match status" value="1"/>
</dbReference>
<dbReference type="CDD" id="cd00130">
    <property type="entry name" value="PAS"/>
    <property type="match status" value="1"/>
</dbReference>
<dbReference type="SMART" id="SM00091">
    <property type="entry name" value="PAS"/>
    <property type="match status" value="2"/>
</dbReference>
<comment type="caution">
    <text evidence="10">The sequence shown here is derived from an EMBL/GenBank/DDBJ whole genome shotgun (WGS) entry which is preliminary data.</text>
</comment>
<dbReference type="PROSITE" id="PS50109">
    <property type="entry name" value="HIS_KIN"/>
    <property type="match status" value="1"/>
</dbReference>
<keyword evidence="3" id="KW-0597">Phosphoprotein</keyword>
<dbReference type="GO" id="GO:0009927">
    <property type="term" value="F:histidine phosphotransfer kinase activity"/>
    <property type="evidence" value="ECO:0007669"/>
    <property type="project" value="TreeGrafter"/>
</dbReference>
<keyword evidence="5" id="KW-0547">Nucleotide-binding</keyword>
<accession>A0A9Q5CEP8</accession>
<keyword evidence="6" id="KW-0418">Kinase</keyword>
<dbReference type="Pfam" id="PF00512">
    <property type="entry name" value="HisKA"/>
    <property type="match status" value="1"/>
</dbReference>
<dbReference type="InterPro" id="IPR004358">
    <property type="entry name" value="Sig_transdc_His_kin-like_C"/>
</dbReference>
<comment type="catalytic activity">
    <reaction evidence="1">
        <text>ATP + protein L-histidine = ADP + protein N-phospho-L-histidine.</text>
        <dbReference type="EC" id="2.7.13.3"/>
    </reaction>
</comment>
<dbReference type="InterPro" id="IPR035965">
    <property type="entry name" value="PAS-like_dom_sf"/>
</dbReference>
<sequence length="581" mass="66697">MCGGAIIGDDELISDIGNIVDIDNKNYEYFNFLPYAILVQRGGKIVFANDELRKLLHCSDESVLGKSIVSLLQLKSDAIFSDSINESFKVIEGEHKIKDFQSNIIDVDIKCNIKQLNNCWYEFFVLRDTTIKKKKYTDAIKKAEKYTDILEGLPIVGMGKERVGITIRDASERGELQEKLFESKELYKKLIDILPDGVSIHDGITYSFVSDSYARMLGYDNTKELVGKRLDEVVSKENHELIKRQVENLLYKDKMFQRAEYKFITKQNIYKDFESTSIRFWYNNKLNILSSIRDITDKKRIEESRLLLERAIEYDKLKTEFFSNMSHELRTPLNILLSSLQLINMNTDTKGNINLSSIRKYTGIMKQNCYRLLRLINNLLDITKIDSGFYTLNICNHDIVRIVEDITLSVAEYVKEKGIEIIFDTDIEEKVLGFDADKIERVILNLLSNAVKFTKSGGKIDVSIQDLADYIYITVRDTGSGIPKNKLNSIFDRFIQVDKSLSRRSEGTGIGLALVKSLVDMHRGSITVESEYGEYTQFNIILPAKVLADEDESGICNTEINNDLDDKKVERMSIEFSDIYL</sequence>
<dbReference type="CDD" id="cd16922">
    <property type="entry name" value="HATPase_EvgS-ArcB-TorS-like"/>
    <property type="match status" value="1"/>
</dbReference>
<dbReference type="SUPFAM" id="SSF55874">
    <property type="entry name" value="ATPase domain of HSP90 chaperone/DNA topoisomerase II/histidine kinase"/>
    <property type="match status" value="1"/>
</dbReference>
<dbReference type="Proteomes" id="UP000821656">
    <property type="component" value="Unassembled WGS sequence"/>
</dbReference>
<evidence type="ECO:0000313" key="10">
    <source>
        <dbReference type="EMBL" id="NRV09185.1"/>
    </source>
</evidence>
<feature type="domain" description="Histidine kinase" evidence="9">
    <location>
        <begin position="324"/>
        <end position="546"/>
    </location>
</feature>
<evidence type="ECO:0000256" key="8">
    <source>
        <dbReference type="ARBA" id="ARBA00023012"/>
    </source>
</evidence>
<dbReference type="GO" id="GO:0005524">
    <property type="term" value="F:ATP binding"/>
    <property type="evidence" value="ECO:0007669"/>
    <property type="project" value="UniProtKB-KW"/>
</dbReference>
<evidence type="ECO:0000256" key="3">
    <source>
        <dbReference type="ARBA" id="ARBA00022553"/>
    </source>
</evidence>
<evidence type="ECO:0000256" key="2">
    <source>
        <dbReference type="ARBA" id="ARBA00012438"/>
    </source>
</evidence>
<dbReference type="SUPFAM" id="SSF55785">
    <property type="entry name" value="PYP-like sensor domain (PAS domain)"/>
    <property type="match status" value="1"/>
</dbReference>
<dbReference type="Gene3D" id="3.30.565.10">
    <property type="entry name" value="Histidine kinase-like ATPase, C-terminal domain"/>
    <property type="match status" value="1"/>
</dbReference>
<reference evidence="10" key="1">
    <citation type="submission" date="2020-05" db="EMBL/GenBank/DDBJ databases">
        <title>Genomic insights into acetone-butanol-ethanol (ABE) fermentation by sequencing solventogenic clostridia strains.</title>
        <authorList>
            <person name="Brown S."/>
        </authorList>
    </citation>
    <scope>NUCLEOTIDE SEQUENCE</scope>
    <source>
        <strain evidence="10">DJ126</strain>
    </source>
</reference>
<dbReference type="Pfam" id="PF02518">
    <property type="entry name" value="HATPase_c"/>
    <property type="match status" value="1"/>
</dbReference>
<dbReference type="InterPro" id="IPR000014">
    <property type="entry name" value="PAS"/>
</dbReference>
<evidence type="ECO:0000256" key="7">
    <source>
        <dbReference type="ARBA" id="ARBA00022840"/>
    </source>
</evidence>
<dbReference type="InterPro" id="IPR036890">
    <property type="entry name" value="HATPase_C_sf"/>
</dbReference>
<dbReference type="GO" id="GO:0000155">
    <property type="term" value="F:phosphorelay sensor kinase activity"/>
    <property type="evidence" value="ECO:0007669"/>
    <property type="project" value="InterPro"/>
</dbReference>
<dbReference type="PANTHER" id="PTHR43047:SF72">
    <property type="entry name" value="OSMOSENSING HISTIDINE PROTEIN KINASE SLN1"/>
    <property type="match status" value="1"/>
</dbReference>
<dbReference type="InterPro" id="IPR036097">
    <property type="entry name" value="HisK_dim/P_sf"/>
</dbReference>
<keyword evidence="8" id="KW-0902">Two-component regulatory system</keyword>
<dbReference type="InterPro" id="IPR003661">
    <property type="entry name" value="HisK_dim/P_dom"/>
</dbReference>
<dbReference type="Pfam" id="PF13188">
    <property type="entry name" value="PAS_8"/>
    <property type="match status" value="1"/>
</dbReference>
<dbReference type="InterPro" id="IPR005467">
    <property type="entry name" value="His_kinase_dom"/>
</dbReference>
<evidence type="ECO:0000256" key="6">
    <source>
        <dbReference type="ARBA" id="ARBA00022777"/>
    </source>
</evidence>
<evidence type="ECO:0000259" key="9">
    <source>
        <dbReference type="PROSITE" id="PS50109"/>
    </source>
</evidence>
<proteinExistence type="predicted"/>
<evidence type="ECO:0000256" key="5">
    <source>
        <dbReference type="ARBA" id="ARBA00022741"/>
    </source>
</evidence>
<dbReference type="AlphaFoldDB" id="A0A9Q5CEP8"/>
<dbReference type="NCBIfam" id="TIGR00229">
    <property type="entry name" value="sensory_box"/>
    <property type="match status" value="1"/>
</dbReference>
<organism evidence="10 11">
    <name type="scientific">Clostridium beijerinckii</name>
    <name type="common">Clostridium MP</name>
    <dbReference type="NCBI Taxonomy" id="1520"/>
    <lineage>
        <taxon>Bacteria</taxon>
        <taxon>Bacillati</taxon>
        <taxon>Bacillota</taxon>
        <taxon>Clostridia</taxon>
        <taxon>Eubacteriales</taxon>
        <taxon>Clostridiaceae</taxon>
        <taxon>Clostridium</taxon>
    </lineage>
</organism>
<evidence type="ECO:0000313" key="11">
    <source>
        <dbReference type="Proteomes" id="UP000821656"/>
    </source>
</evidence>
<evidence type="ECO:0000256" key="1">
    <source>
        <dbReference type="ARBA" id="ARBA00000085"/>
    </source>
</evidence>
<dbReference type="InterPro" id="IPR003594">
    <property type="entry name" value="HATPase_dom"/>
</dbReference>
<evidence type="ECO:0000256" key="4">
    <source>
        <dbReference type="ARBA" id="ARBA00022679"/>
    </source>
</evidence>
<name>A0A9Q5CEP8_CLOBE</name>
<keyword evidence="7" id="KW-0067">ATP-binding</keyword>
<keyword evidence="4" id="KW-0808">Transferase</keyword>
<dbReference type="Pfam" id="PF13426">
    <property type="entry name" value="PAS_9"/>
    <property type="match status" value="1"/>
</dbReference>
<protein>
    <recommendedName>
        <fullName evidence="2">histidine kinase</fullName>
        <ecNumber evidence="2">2.7.13.3</ecNumber>
    </recommendedName>
</protein>
<dbReference type="PRINTS" id="PR00344">
    <property type="entry name" value="BCTRLSENSOR"/>
</dbReference>
<dbReference type="EC" id="2.7.13.3" evidence="2"/>